<organism evidence="6 7">
    <name type="scientific">Bathycoccus prasinos</name>
    <dbReference type="NCBI Taxonomy" id="41875"/>
    <lineage>
        <taxon>Eukaryota</taxon>
        <taxon>Viridiplantae</taxon>
        <taxon>Chlorophyta</taxon>
        <taxon>Mamiellophyceae</taxon>
        <taxon>Mamiellales</taxon>
        <taxon>Bathycoccaceae</taxon>
        <taxon>Bathycoccus</taxon>
    </lineage>
</organism>
<keyword evidence="7" id="KW-1185">Reference proteome</keyword>
<dbReference type="CDD" id="cd22887">
    <property type="entry name" value="Atg16_CCD"/>
    <property type="match status" value="1"/>
</dbReference>
<evidence type="ECO:0000256" key="2">
    <source>
        <dbReference type="ARBA" id="ARBA00022737"/>
    </source>
</evidence>
<dbReference type="GeneID" id="19014818"/>
<evidence type="ECO:0000256" key="1">
    <source>
        <dbReference type="ARBA" id="ARBA00022574"/>
    </source>
</evidence>
<protein>
    <recommendedName>
        <fullName evidence="5">Autophagy-related protein 16 domain-containing protein</fullName>
    </recommendedName>
</protein>
<dbReference type="InterPro" id="IPR001680">
    <property type="entry name" value="WD40_rpt"/>
</dbReference>
<reference evidence="6 7" key="1">
    <citation type="submission" date="2011-10" db="EMBL/GenBank/DDBJ databases">
        <authorList>
            <person name="Genoscope - CEA"/>
        </authorList>
    </citation>
    <scope>NUCLEOTIDE SEQUENCE [LARGE SCALE GENOMIC DNA]</scope>
    <source>
        <strain evidence="6 7">RCC 1105</strain>
    </source>
</reference>
<dbReference type="CDD" id="cd00200">
    <property type="entry name" value="WD40"/>
    <property type="match status" value="1"/>
</dbReference>
<evidence type="ECO:0000313" key="6">
    <source>
        <dbReference type="EMBL" id="CCO66038.1"/>
    </source>
</evidence>
<evidence type="ECO:0000259" key="5">
    <source>
        <dbReference type="Pfam" id="PF08614"/>
    </source>
</evidence>
<dbReference type="Pfam" id="PF00400">
    <property type="entry name" value="WD40"/>
    <property type="match status" value="5"/>
</dbReference>
<accession>K8F157</accession>
<dbReference type="OrthoDB" id="506888at2759"/>
<keyword evidence="4" id="KW-0175">Coiled coil</keyword>
<dbReference type="InterPro" id="IPR015943">
    <property type="entry name" value="WD40/YVTN_repeat-like_dom_sf"/>
</dbReference>
<evidence type="ECO:0000256" key="4">
    <source>
        <dbReference type="SAM" id="Coils"/>
    </source>
</evidence>
<gene>
    <name evidence="6" type="ORF">Bathy07g03290</name>
</gene>
<feature type="repeat" description="WD" evidence="3">
    <location>
        <begin position="351"/>
        <end position="393"/>
    </location>
</feature>
<feature type="coiled-coil region" evidence="4">
    <location>
        <begin position="88"/>
        <end position="224"/>
    </location>
</feature>
<keyword evidence="1 3" id="KW-0853">WD repeat</keyword>
<dbReference type="InterPro" id="IPR036322">
    <property type="entry name" value="WD40_repeat_dom_sf"/>
</dbReference>
<dbReference type="InterPro" id="IPR019775">
    <property type="entry name" value="WD40_repeat_CS"/>
</dbReference>
<evidence type="ECO:0000313" key="7">
    <source>
        <dbReference type="Proteomes" id="UP000198341"/>
    </source>
</evidence>
<name>K8F157_9CHLO</name>
<evidence type="ECO:0000256" key="3">
    <source>
        <dbReference type="PROSITE-ProRule" id="PRU00221"/>
    </source>
</evidence>
<proteinExistence type="predicted"/>
<dbReference type="PANTHER" id="PTHR19878">
    <property type="entry name" value="AUTOPHAGY PROTEIN 16-LIKE"/>
    <property type="match status" value="1"/>
</dbReference>
<dbReference type="Pfam" id="PF08614">
    <property type="entry name" value="ATG16"/>
    <property type="match status" value="1"/>
</dbReference>
<dbReference type="Proteomes" id="UP000198341">
    <property type="component" value="Chromosome 7"/>
</dbReference>
<dbReference type="SUPFAM" id="SSF50978">
    <property type="entry name" value="WD40 repeat-like"/>
    <property type="match status" value="1"/>
</dbReference>
<dbReference type="GO" id="GO:0000045">
    <property type="term" value="P:autophagosome assembly"/>
    <property type="evidence" value="ECO:0007669"/>
    <property type="project" value="InterPro"/>
</dbReference>
<dbReference type="SMART" id="SM00320">
    <property type="entry name" value="WD40"/>
    <property type="match status" value="7"/>
</dbReference>
<dbReference type="KEGG" id="bpg:Bathy07g03290"/>
<feature type="repeat" description="WD" evidence="3">
    <location>
        <begin position="400"/>
        <end position="434"/>
    </location>
</feature>
<dbReference type="eggNOG" id="KOG0288">
    <property type="taxonomic scope" value="Eukaryota"/>
</dbReference>
<dbReference type="InterPro" id="IPR045160">
    <property type="entry name" value="ATG16"/>
</dbReference>
<sequence length="556" mass="61752">MEEDLFLKREVLEKLRRRNEEEVLPFVEIFASHRKARKRCEKLQHEVQQLRNKTAELSGKNVGLMSALTRAQEENAKAKTSKENSAKVSRLQEELTEAHKKNVEVMEMASTANREKEKAKTELETTSNELKNAKAALKNLRDSCANLENELKTAQKAAEIAGAEVEARQEDKLTAIARVEELKKENQQLVERVMEMKMKEAEKMNEINELYEDLQRQKKASELKSIANEMNATASASMRGLSLDSSSSPGFGDSFAGSIPSREQFHCQANQGATHRVSFFRSGEILGTCGDDKRVALVNANSGQVSSYLEGALGSLLDLSFSPDDNFCLGCGTDKAIQLWELSSGRVRHRMTGHADKVVGVEFCRMDKQRAISCSHDRTIREWDLHKGICLTSTPCASNVNTVVYGDTSQFVLSGHLDGGVRIWDLRSRGGLPTNEKKAVHEQQVTSIQLLPNEREILTCGRDNVIRILDCRTLEVSAEFSASNFRVGTNWTNPSFSPNQSHIACGGADGAVFIWSATDRVLRTTLRKHNAVVATTAWSPSGLASCDKNGKCILWS</sequence>
<dbReference type="RefSeq" id="XP_007511950.1">
    <property type="nucleotide sequence ID" value="XM_007511888.1"/>
</dbReference>
<dbReference type="EMBL" id="FO082272">
    <property type="protein sequence ID" value="CCO66038.1"/>
    <property type="molecule type" value="Genomic_DNA"/>
</dbReference>
<keyword evidence="2" id="KW-0677">Repeat</keyword>
<dbReference type="PROSITE" id="PS00678">
    <property type="entry name" value="WD_REPEATS_1"/>
    <property type="match status" value="2"/>
</dbReference>
<dbReference type="STRING" id="41875.K8F157"/>
<dbReference type="InterPro" id="IPR013923">
    <property type="entry name" value="Autophagy-rel_prot_16_dom"/>
</dbReference>
<dbReference type="PROSITE" id="PS50082">
    <property type="entry name" value="WD_REPEATS_2"/>
    <property type="match status" value="3"/>
</dbReference>
<feature type="domain" description="Autophagy-related protein 16" evidence="5">
    <location>
        <begin position="11"/>
        <end position="205"/>
    </location>
</feature>
<dbReference type="Gene3D" id="2.130.10.10">
    <property type="entry name" value="YVTN repeat-like/Quinoprotein amine dehydrogenase"/>
    <property type="match status" value="2"/>
</dbReference>
<feature type="coiled-coil region" evidence="4">
    <location>
        <begin position="33"/>
        <end position="60"/>
    </location>
</feature>
<dbReference type="PANTHER" id="PTHR19878:SF8">
    <property type="entry name" value="AUTOPHAGY-RELATED 16, ISOFORM F"/>
    <property type="match status" value="1"/>
</dbReference>
<feature type="repeat" description="WD" evidence="3">
    <location>
        <begin position="309"/>
        <end position="350"/>
    </location>
</feature>
<dbReference type="AlphaFoldDB" id="K8F157"/>